<organism evidence="4 5">
    <name type="scientific">Glycine soja</name>
    <name type="common">Wild soybean</name>
    <dbReference type="NCBI Taxonomy" id="3848"/>
    <lineage>
        <taxon>Eukaryota</taxon>
        <taxon>Viridiplantae</taxon>
        <taxon>Streptophyta</taxon>
        <taxon>Embryophyta</taxon>
        <taxon>Tracheophyta</taxon>
        <taxon>Spermatophyta</taxon>
        <taxon>Magnoliopsida</taxon>
        <taxon>eudicotyledons</taxon>
        <taxon>Gunneridae</taxon>
        <taxon>Pentapetalae</taxon>
        <taxon>rosids</taxon>
        <taxon>fabids</taxon>
        <taxon>Fabales</taxon>
        <taxon>Fabaceae</taxon>
        <taxon>Papilionoideae</taxon>
        <taxon>50 kb inversion clade</taxon>
        <taxon>NPAAA clade</taxon>
        <taxon>indigoferoid/millettioid clade</taxon>
        <taxon>Phaseoleae</taxon>
        <taxon>Glycine</taxon>
        <taxon>Glycine subgen. Soja</taxon>
    </lineage>
</organism>
<dbReference type="FunFam" id="3.30.70.270:FF:000020">
    <property type="entry name" value="Transposon Tf2-6 polyprotein-like Protein"/>
    <property type="match status" value="1"/>
</dbReference>
<dbReference type="GO" id="GO:0015074">
    <property type="term" value="P:DNA integration"/>
    <property type="evidence" value="ECO:0007669"/>
    <property type="project" value="InterPro"/>
</dbReference>
<dbReference type="InterPro" id="IPR043128">
    <property type="entry name" value="Rev_trsase/Diguanyl_cyclase"/>
</dbReference>
<dbReference type="Pfam" id="PF00078">
    <property type="entry name" value="RVT_1"/>
    <property type="match status" value="1"/>
</dbReference>
<evidence type="ECO:0000313" key="4">
    <source>
        <dbReference type="EMBL" id="RZB68949.1"/>
    </source>
</evidence>
<dbReference type="Pfam" id="PF00665">
    <property type="entry name" value="rve"/>
    <property type="match status" value="1"/>
</dbReference>
<proteinExistence type="predicted"/>
<dbReference type="Gene3D" id="3.10.10.10">
    <property type="entry name" value="HIV Type 1 Reverse Transcriptase, subunit A, domain 1"/>
    <property type="match status" value="1"/>
</dbReference>
<dbReference type="InterPro" id="IPR012337">
    <property type="entry name" value="RNaseH-like_sf"/>
</dbReference>
<dbReference type="InterPro" id="IPR050951">
    <property type="entry name" value="Retrovirus_Pol_polyprotein"/>
</dbReference>
<dbReference type="InterPro" id="IPR041577">
    <property type="entry name" value="RT_RNaseH_2"/>
</dbReference>
<accession>A0A445H5U6</accession>
<feature type="compositionally biased region" description="Pro residues" evidence="2">
    <location>
        <begin position="954"/>
        <end position="983"/>
    </location>
</feature>
<dbReference type="CDD" id="cd01647">
    <property type="entry name" value="RT_LTR"/>
    <property type="match status" value="1"/>
</dbReference>
<evidence type="ECO:0000256" key="1">
    <source>
        <dbReference type="ARBA" id="ARBA00023268"/>
    </source>
</evidence>
<dbReference type="SUPFAM" id="SSF56672">
    <property type="entry name" value="DNA/RNA polymerases"/>
    <property type="match status" value="1"/>
</dbReference>
<feature type="domain" description="Integrase catalytic" evidence="3">
    <location>
        <begin position="566"/>
        <end position="731"/>
    </location>
</feature>
<dbReference type="InterPro" id="IPR000477">
    <property type="entry name" value="RT_dom"/>
</dbReference>
<sequence length="1062" mass="121664">MFNYHENGKAPDLESVLADFMTYQASSKEWQPYYHNEAEGLSNLDDLLMQFKGTVDSMQQAFKRAETQIGKLVDDMTKVVVRREEEYAEIETHQESILQAKIKGRLELSVEDQKISFDLFEAMNHPYMSDAYFEEEEVEQEIALSASTMVLQFPLEKEPNYVTDCLVCDEELDDPKDNSVGHVVLEELEKIRPTKKPKVELMTLPAHLTPSYCMHNINLEADYKLVRQPQRRLNPIMKKEVRKEVLKLLEARLIYPISDSSWVSPIQVVPKKGGMTVVKNDRDELIPTRTATGWRIRIGYKKLNEATRKDHNPLLFMDQMLERIARQSFYFFLDRYSGYNQIVVDPQDQEKIAFTCPFSVFAYHRMSFGLCNALATFQRCIMLGHKISKRGIEEDKAKLDVIDKLPPPVNVKGIRSFLGHVGFYRRFIKDFSKIAKPLSNLLNKDVVFVFNEECLEAFNTLKAKLVSAPMITAPDWGQEFELMCDASDYAVGAVLGQRKADSKPPLIKWILLLQEFDLVIKDKKGSENVVADHLSRLVNEEVAGVIPIDLNWQQRKKFFHDAQHYIWDDPHLFRVRAHNHLRRCVTSPFPSSAGNEYILVAIDYVSKWVEAMATSRNDAKTMVKFIKKNIFARFGVPRILFSDGGSHFCNTQLQKVLSQYHVNHRVASPYHPQTNGQVEVSNRKLKKILEKTVASTRKDWSAKLENALWAFRTAYKTPIGLSPFQLVYGKSYHFPVEMEHKAYWAMKFLNFDEKASKEHRKIQLLELEEMRLTTYESSRLYNEKVKTYHDKKILKKDFKLRQQVLLFNSRLKLFLGKLKSKWSGPFVIKKVRSYSAIELYNPQSQNPNRTWVVNGQRLKLYHDEEFTQMASRKRARANDIPSSLTPAPPSTTIGPNVQSSQTLVPMLQSLFQGQVIIMHSLRELAHQRPIMTMEQFLEQVAWPGALPSMVRPNEVPPPEPTPAQVEPVPPDTQSPVVNPPSPELEVVPPSPPFIIIFDSPSREAAAPPDSPVGEAADLSDSLSGEVVALSDSPIGEASDLFDSLSGEVVDLSYSPVFPFDRR</sequence>
<dbReference type="Gene3D" id="3.30.420.10">
    <property type="entry name" value="Ribonuclease H-like superfamily/Ribonuclease H"/>
    <property type="match status" value="1"/>
</dbReference>
<dbReference type="InterPro" id="IPR043502">
    <property type="entry name" value="DNA/RNA_pol_sf"/>
</dbReference>
<reference evidence="4 5" key="1">
    <citation type="submission" date="2018-09" db="EMBL/GenBank/DDBJ databases">
        <title>A high-quality reference genome of wild soybean provides a powerful tool to mine soybean genomes.</title>
        <authorList>
            <person name="Xie M."/>
            <person name="Chung C.Y.L."/>
            <person name="Li M.-W."/>
            <person name="Wong F.-L."/>
            <person name="Chan T.-F."/>
            <person name="Lam H.-M."/>
        </authorList>
    </citation>
    <scope>NUCLEOTIDE SEQUENCE [LARGE SCALE GENOMIC DNA]</scope>
    <source>
        <strain evidence="5">cv. W05</strain>
        <tissue evidence="4">Hypocotyl of etiolated seedlings</tissue>
    </source>
</reference>
<feature type="region of interest" description="Disordered" evidence="2">
    <location>
        <begin position="951"/>
        <end position="983"/>
    </location>
</feature>
<comment type="caution">
    <text evidence="4">The sequence shown here is derived from an EMBL/GenBank/DDBJ whole genome shotgun (WGS) entry which is preliminary data.</text>
</comment>
<dbReference type="EMBL" id="QZWG01000014">
    <property type="protein sequence ID" value="RZB68949.1"/>
    <property type="molecule type" value="Genomic_DNA"/>
</dbReference>
<dbReference type="Gene3D" id="3.30.70.270">
    <property type="match status" value="1"/>
</dbReference>
<dbReference type="Proteomes" id="UP000289340">
    <property type="component" value="Chromosome 14"/>
</dbReference>
<dbReference type="SUPFAM" id="SSF53098">
    <property type="entry name" value="Ribonuclease H-like"/>
    <property type="match status" value="1"/>
</dbReference>
<keyword evidence="1" id="KW-0511">Multifunctional enzyme</keyword>
<evidence type="ECO:0000256" key="2">
    <source>
        <dbReference type="SAM" id="MobiDB-lite"/>
    </source>
</evidence>
<gene>
    <name evidence="4" type="ORF">D0Y65_038650</name>
</gene>
<dbReference type="PANTHER" id="PTHR37984">
    <property type="entry name" value="PROTEIN CBG26694"/>
    <property type="match status" value="1"/>
</dbReference>
<evidence type="ECO:0000313" key="5">
    <source>
        <dbReference type="Proteomes" id="UP000289340"/>
    </source>
</evidence>
<dbReference type="GO" id="GO:0003824">
    <property type="term" value="F:catalytic activity"/>
    <property type="evidence" value="ECO:0007669"/>
    <property type="project" value="UniProtKB-KW"/>
</dbReference>
<evidence type="ECO:0000259" key="3">
    <source>
        <dbReference type="PROSITE" id="PS50994"/>
    </source>
</evidence>
<keyword evidence="5" id="KW-1185">Reference proteome</keyword>
<dbReference type="Pfam" id="PF17919">
    <property type="entry name" value="RT_RNaseH_2"/>
    <property type="match status" value="1"/>
</dbReference>
<dbReference type="InterPro" id="IPR036397">
    <property type="entry name" value="RNaseH_sf"/>
</dbReference>
<dbReference type="PANTHER" id="PTHR37984:SF5">
    <property type="entry name" value="PROTEIN NYNRIN-LIKE"/>
    <property type="match status" value="1"/>
</dbReference>
<name>A0A445H5U6_GLYSO</name>
<dbReference type="PROSITE" id="PS50994">
    <property type="entry name" value="INTEGRASE"/>
    <property type="match status" value="1"/>
</dbReference>
<protein>
    <submittedName>
        <fullName evidence="4">Retrovirus-related Pol polyprotein from transposon 17.6</fullName>
    </submittedName>
</protein>
<dbReference type="GO" id="GO:0003676">
    <property type="term" value="F:nucleic acid binding"/>
    <property type="evidence" value="ECO:0007669"/>
    <property type="project" value="InterPro"/>
</dbReference>
<dbReference type="AlphaFoldDB" id="A0A445H5U6"/>
<dbReference type="InterPro" id="IPR001584">
    <property type="entry name" value="Integrase_cat-core"/>
</dbReference>